<proteinExistence type="predicted"/>
<dbReference type="AlphaFoldDB" id="A0A1I0BMI4"/>
<name>A0A1I0BMI4_9BACI</name>
<reference evidence="2 3" key="1">
    <citation type="submission" date="2016-10" db="EMBL/GenBank/DDBJ databases">
        <authorList>
            <person name="de Groot N.N."/>
        </authorList>
    </citation>
    <scope>NUCLEOTIDE SEQUENCE [LARGE SCALE GENOMIC DNA]</scope>
    <source>
        <strain evidence="2 3">IBRC-M 10780</strain>
    </source>
</reference>
<dbReference type="SUPFAM" id="SSF52091">
    <property type="entry name" value="SpoIIaa-like"/>
    <property type="match status" value="1"/>
</dbReference>
<dbReference type="InterPro" id="IPR002645">
    <property type="entry name" value="STAS_dom"/>
</dbReference>
<dbReference type="Gene3D" id="3.30.750.24">
    <property type="entry name" value="STAS domain"/>
    <property type="match status" value="1"/>
</dbReference>
<dbReference type="EMBL" id="FOHE01000005">
    <property type="protein sequence ID" value="SET08168.1"/>
    <property type="molecule type" value="Genomic_DNA"/>
</dbReference>
<dbReference type="Proteomes" id="UP000198618">
    <property type="component" value="Unassembled WGS sequence"/>
</dbReference>
<dbReference type="Pfam" id="PF01740">
    <property type="entry name" value="STAS"/>
    <property type="match status" value="1"/>
</dbReference>
<dbReference type="PANTHER" id="PTHR33495">
    <property type="entry name" value="ANTI-SIGMA FACTOR ANTAGONIST TM_1081-RELATED-RELATED"/>
    <property type="match status" value="1"/>
</dbReference>
<feature type="domain" description="STAS" evidence="1">
    <location>
        <begin position="18"/>
        <end position="108"/>
    </location>
</feature>
<sequence>MKDTIQVYKEIDGLFCTIYVDGVLDYATMDSFIEEIKSIERGTEKVIINFEALEFIDSTGIGAIINLVHEAKDKRFSIELEAVRQEINDVLGTIGVFEILETLQKEES</sequence>
<dbReference type="PROSITE" id="PS50801">
    <property type="entry name" value="STAS"/>
    <property type="match status" value="1"/>
</dbReference>
<organism evidence="2 3">
    <name type="scientific">Oceanobacillus limi</name>
    <dbReference type="NCBI Taxonomy" id="930131"/>
    <lineage>
        <taxon>Bacteria</taxon>
        <taxon>Bacillati</taxon>
        <taxon>Bacillota</taxon>
        <taxon>Bacilli</taxon>
        <taxon>Bacillales</taxon>
        <taxon>Bacillaceae</taxon>
        <taxon>Oceanobacillus</taxon>
    </lineage>
</organism>
<accession>A0A1I0BMI4</accession>
<protein>
    <submittedName>
        <fullName evidence="2">Anti-sigma B factor antagonist/stage II sporulation protein AA (Anti-sigma F factor antagonist)</fullName>
    </submittedName>
</protein>
<dbReference type="GO" id="GO:0043856">
    <property type="term" value="F:anti-sigma factor antagonist activity"/>
    <property type="evidence" value="ECO:0007669"/>
    <property type="project" value="TreeGrafter"/>
</dbReference>
<evidence type="ECO:0000259" key="1">
    <source>
        <dbReference type="PROSITE" id="PS50801"/>
    </source>
</evidence>
<keyword evidence="3" id="KW-1185">Reference proteome</keyword>
<dbReference type="CDD" id="cd07043">
    <property type="entry name" value="STAS_anti-anti-sigma_factors"/>
    <property type="match status" value="1"/>
</dbReference>
<dbReference type="RefSeq" id="WP_090868351.1">
    <property type="nucleotide sequence ID" value="NZ_FOHE01000005.1"/>
</dbReference>
<dbReference type="STRING" id="930131.SAMN05216389_10596"/>
<dbReference type="OrthoDB" id="9793697at2"/>
<gene>
    <name evidence="2" type="ORF">SAMN05216389_10596</name>
</gene>
<dbReference type="InterPro" id="IPR036513">
    <property type="entry name" value="STAS_dom_sf"/>
</dbReference>
<evidence type="ECO:0000313" key="3">
    <source>
        <dbReference type="Proteomes" id="UP000198618"/>
    </source>
</evidence>
<evidence type="ECO:0000313" key="2">
    <source>
        <dbReference type="EMBL" id="SET08168.1"/>
    </source>
</evidence>